<dbReference type="Proteomes" id="UP001205506">
    <property type="component" value="Unassembled WGS sequence"/>
</dbReference>
<dbReference type="EMBL" id="JANDWU010000018">
    <property type="protein sequence ID" value="MCP9549823.1"/>
    <property type="molecule type" value="Genomic_DNA"/>
</dbReference>
<accession>A0AAW5IDP6</accession>
<name>A0AAW5IDP6_9BACT</name>
<evidence type="ECO:0000313" key="1">
    <source>
        <dbReference type="EMBL" id="MCP9549823.1"/>
    </source>
</evidence>
<dbReference type="SUPFAM" id="SSF52467">
    <property type="entry name" value="DHS-like NAD/FAD-binding domain"/>
    <property type="match status" value="1"/>
</dbReference>
<reference evidence="1" key="1">
    <citation type="submission" date="2022-07" db="EMBL/GenBank/DDBJ databases">
        <title>Prevotella copri.</title>
        <authorList>
            <person name="Yang C."/>
        </authorList>
    </citation>
    <scope>NUCLEOTIDE SEQUENCE</scope>
    <source>
        <strain evidence="1">HF1805</strain>
    </source>
</reference>
<gene>
    <name evidence="1" type="ORF">NNC68_10120</name>
</gene>
<proteinExistence type="predicted"/>
<dbReference type="InterPro" id="IPR029035">
    <property type="entry name" value="DHS-like_NAD/FAD-binding_dom"/>
</dbReference>
<dbReference type="Pfam" id="PF13289">
    <property type="entry name" value="SIR2_2"/>
    <property type="match status" value="1"/>
</dbReference>
<organism evidence="1 2">
    <name type="scientific">Segatella copri</name>
    <dbReference type="NCBI Taxonomy" id="165179"/>
    <lineage>
        <taxon>Bacteria</taxon>
        <taxon>Pseudomonadati</taxon>
        <taxon>Bacteroidota</taxon>
        <taxon>Bacteroidia</taxon>
        <taxon>Bacteroidales</taxon>
        <taxon>Prevotellaceae</taxon>
        <taxon>Segatella</taxon>
    </lineage>
</organism>
<protein>
    <submittedName>
        <fullName evidence="1">SIR2 family protein</fullName>
    </submittedName>
</protein>
<dbReference type="RefSeq" id="WP_254970853.1">
    <property type="nucleotide sequence ID" value="NZ_JANDWU010000018.1"/>
</dbReference>
<dbReference type="AlphaFoldDB" id="A0AAW5IDP6"/>
<evidence type="ECO:0000313" key="2">
    <source>
        <dbReference type="Proteomes" id="UP001205506"/>
    </source>
</evidence>
<sequence length="395" mass="45651">MKKGDNIDLEYGANPNPMNERKQVALLFGAGFSAPAGLPTARILNKNLKSLSESYLNNSNNIRNTDVYSQDKDKNARKLLFEIISLYSREFECFDYEEFYDFLHSSSVRVGRYEEVINKFVTERITLGDYVCCITEIYNKLINCQLTTPYNNLDVYDGLEDFLSHVARQYVINVHTLNHDLLFEQLIETANLQMNFSDGFTEIGSPYYGIYENKEYNVRYHCRLARFTNNYKDKAIRLYKLHGSLNYVLHSRGKESIVLEPDACLKIPFGINYKNILEEIEGKDEYGAYPFAEHPYFLSGTNTKCKMYGDSLIWRRLQENFKQNLRKANCLIIIGYGCKDKVINESIKKNLGNVSKKVYLIDPKPSENVSAFAREIKAEIIKMGVGEVDFSQFNL</sequence>
<comment type="caution">
    <text evidence="1">The sequence shown here is derived from an EMBL/GenBank/DDBJ whole genome shotgun (WGS) entry which is preliminary data.</text>
</comment>